<name>A0A5N6V339_ASPTM</name>
<dbReference type="Proteomes" id="UP000326950">
    <property type="component" value="Unassembled WGS sequence"/>
</dbReference>
<reference evidence="1 2" key="1">
    <citation type="submission" date="2019-04" db="EMBL/GenBank/DDBJ databases">
        <title>Friends and foes A comparative genomics study of 23 Aspergillus species from section Flavi.</title>
        <authorList>
            <consortium name="DOE Joint Genome Institute"/>
            <person name="Kjaerbolling I."/>
            <person name="Vesth T."/>
            <person name="Frisvad J.C."/>
            <person name="Nybo J.L."/>
            <person name="Theobald S."/>
            <person name="Kildgaard S."/>
            <person name="Isbrandt T."/>
            <person name="Kuo A."/>
            <person name="Sato A."/>
            <person name="Lyhne E.K."/>
            <person name="Kogle M.E."/>
            <person name="Wiebenga A."/>
            <person name="Kun R.S."/>
            <person name="Lubbers R.J."/>
            <person name="Makela M.R."/>
            <person name="Barry K."/>
            <person name="Chovatia M."/>
            <person name="Clum A."/>
            <person name="Daum C."/>
            <person name="Haridas S."/>
            <person name="He G."/>
            <person name="LaButti K."/>
            <person name="Lipzen A."/>
            <person name="Mondo S."/>
            <person name="Riley R."/>
            <person name="Salamov A."/>
            <person name="Simmons B.A."/>
            <person name="Magnuson J.K."/>
            <person name="Henrissat B."/>
            <person name="Mortensen U.H."/>
            <person name="Larsen T.O."/>
            <person name="Devries R.P."/>
            <person name="Grigoriev I.V."/>
            <person name="Machida M."/>
            <person name="Baker S.E."/>
            <person name="Andersen M.R."/>
        </authorList>
    </citation>
    <scope>NUCLEOTIDE SEQUENCE [LARGE SCALE GENOMIC DNA]</scope>
    <source>
        <strain evidence="1 2">CBS 117626</strain>
    </source>
</reference>
<evidence type="ECO:0000313" key="1">
    <source>
        <dbReference type="EMBL" id="KAE8165257.1"/>
    </source>
</evidence>
<dbReference type="EMBL" id="ML738601">
    <property type="protein sequence ID" value="KAE8165257.1"/>
    <property type="molecule type" value="Genomic_DNA"/>
</dbReference>
<organism evidence="1 2">
    <name type="scientific">Aspergillus tamarii</name>
    <dbReference type="NCBI Taxonomy" id="41984"/>
    <lineage>
        <taxon>Eukaryota</taxon>
        <taxon>Fungi</taxon>
        <taxon>Dikarya</taxon>
        <taxon>Ascomycota</taxon>
        <taxon>Pezizomycotina</taxon>
        <taxon>Eurotiomycetes</taxon>
        <taxon>Eurotiomycetidae</taxon>
        <taxon>Eurotiales</taxon>
        <taxon>Aspergillaceae</taxon>
        <taxon>Aspergillus</taxon>
        <taxon>Aspergillus subgen. Circumdati</taxon>
    </lineage>
</organism>
<evidence type="ECO:0000313" key="2">
    <source>
        <dbReference type="Proteomes" id="UP000326950"/>
    </source>
</evidence>
<gene>
    <name evidence="1" type="ORF">BDV40DRAFT_71147</name>
</gene>
<protein>
    <submittedName>
        <fullName evidence="1">Uncharacterized protein</fullName>
    </submittedName>
</protein>
<sequence length="122" mass="13710">MPHWASIGQHRHRFQRAAIQQLCSCFLVVCLWYVGDNSILVCLNHTCLHSQSTSHLARRFTNQWFVSVSALSPLQPLYASGLAFCQAPFLEAASSLCCPLQPVFSLRVPDFEPLPPFPPRLS</sequence>
<keyword evidence="2" id="KW-1185">Reference proteome</keyword>
<proteinExistence type="predicted"/>
<dbReference type="AlphaFoldDB" id="A0A5N6V339"/>
<accession>A0A5N6V339</accession>